<evidence type="ECO:0000313" key="3">
    <source>
        <dbReference type="EMBL" id="KYC52901.1"/>
    </source>
</evidence>
<accession>A0A150J6T4</accession>
<dbReference type="GO" id="GO:0008168">
    <property type="term" value="F:methyltransferase activity"/>
    <property type="evidence" value="ECO:0007669"/>
    <property type="project" value="UniProtKB-KW"/>
</dbReference>
<keyword evidence="3" id="KW-0808">Transferase</keyword>
<dbReference type="Gene3D" id="2.30.130.10">
    <property type="entry name" value="PUA domain"/>
    <property type="match status" value="1"/>
</dbReference>
<dbReference type="GO" id="GO:0003723">
    <property type="term" value="F:RNA binding"/>
    <property type="evidence" value="ECO:0007669"/>
    <property type="project" value="InterPro"/>
</dbReference>
<dbReference type="Proteomes" id="UP000075398">
    <property type="component" value="Unassembled WGS sequence"/>
</dbReference>
<feature type="domain" description="60S ribosome subunit biogenesis protein NIP7 pre-PUA" evidence="2">
    <location>
        <begin position="1"/>
        <end position="75"/>
    </location>
</feature>
<reference evidence="3 4" key="1">
    <citation type="journal article" date="2016" name="ISME J.">
        <title>Chasing the elusive Euryarchaeota class WSA2: genomes reveal a uniquely fastidious methyl-reducing methanogen.</title>
        <authorList>
            <person name="Nobu M.K."/>
            <person name="Narihiro T."/>
            <person name="Kuroda K."/>
            <person name="Mei R."/>
            <person name="Liu W.T."/>
        </authorList>
    </citation>
    <scope>NUCLEOTIDE SEQUENCE [LARGE SCALE GENOMIC DNA]</scope>
    <source>
        <strain evidence="3">U1lsi0528_Bin055</strain>
    </source>
</reference>
<proteinExistence type="predicted"/>
<name>A0A150J6T4_9EURY</name>
<evidence type="ECO:0000259" key="1">
    <source>
        <dbReference type="Pfam" id="PF03657"/>
    </source>
</evidence>
<dbReference type="GO" id="GO:0032259">
    <property type="term" value="P:methylation"/>
    <property type="evidence" value="ECO:0007669"/>
    <property type="project" value="UniProtKB-KW"/>
</dbReference>
<dbReference type="EC" id="2.1.1.178" evidence="3"/>
<evidence type="ECO:0000259" key="2">
    <source>
        <dbReference type="Pfam" id="PF17833"/>
    </source>
</evidence>
<dbReference type="InterPro" id="IPR005155">
    <property type="entry name" value="UPF0113_PUA"/>
</dbReference>
<feature type="domain" description="UPF0113" evidence="1">
    <location>
        <begin position="91"/>
        <end position="151"/>
    </location>
</feature>
<dbReference type="Pfam" id="PF17833">
    <property type="entry name" value="pre-PUA_NIP7"/>
    <property type="match status" value="1"/>
</dbReference>
<keyword evidence="3" id="KW-0489">Methyltransferase</keyword>
<comment type="caution">
    <text evidence="3">The sequence shown here is derived from an EMBL/GenBank/DDBJ whole genome shotgun (WGS) entry which is preliminary data.</text>
</comment>
<protein>
    <submittedName>
        <fullName evidence="3">Ribosomal RNA small subunit methyltransferase F</fullName>
        <ecNumber evidence="3">2.1.1.178</ecNumber>
    </submittedName>
</protein>
<organism evidence="3 4">
    <name type="scientific">Candidatus Methanofastidiosum methylothiophilum</name>
    <dbReference type="NCBI Taxonomy" id="1705564"/>
    <lineage>
        <taxon>Archaea</taxon>
        <taxon>Methanobacteriati</taxon>
        <taxon>Methanobacteriota</taxon>
        <taxon>Stenosarchaea group</taxon>
        <taxon>Candidatus Methanofastidiosia</taxon>
        <taxon>Candidatus Methanofastidiosales</taxon>
        <taxon>Candidatus Methanofastidiosaceae</taxon>
        <taxon>Candidatus Methanofastidiosum</taxon>
    </lineage>
</organism>
<dbReference type="AlphaFoldDB" id="A0A150J6T4"/>
<dbReference type="InterPro" id="IPR036974">
    <property type="entry name" value="PUA_sf"/>
</dbReference>
<dbReference type="InterPro" id="IPR040598">
    <property type="entry name" value="NIP7_N"/>
</dbReference>
<dbReference type="EMBL" id="LNGC01000014">
    <property type="protein sequence ID" value="KYC52901.1"/>
    <property type="molecule type" value="Genomic_DNA"/>
</dbReference>
<evidence type="ECO:0000313" key="4">
    <source>
        <dbReference type="Proteomes" id="UP000075398"/>
    </source>
</evidence>
<sequence>MRLLEGKKLDIIKKTIEAYGGVFELSENNLLAIVDDDVFLVNKLIYEKILDEKIKENLVSIGTQIGKFQKGNFLLGLECSLIMASSSTKSKLNEKGASLFLYGRDVFVKNMVNPPKKGYTIVSNIRNEVIGIGKFDGKMLNNVIDRGSYLRTLE</sequence>
<dbReference type="Pfam" id="PF03657">
    <property type="entry name" value="UPF0113"/>
    <property type="match status" value="1"/>
</dbReference>
<gene>
    <name evidence="3" type="primary">rsmF</name>
    <name evidence="3" type="ORF">AMQ22_00527</name>
</gene>